<keyword evidence="3" id="KW-1185">Reference proteome</keyword>
<dbReference type="Pfam" id="PF12937">
    <property type="entry name" value="F-box-like"/>
    <property type="match status" value="1"/>
</dbReference>
<dbReference type="CDD" id="cd09917">
    <property type="entry name" value="F-box_SF"/>
    <property type="match status" value="1"/>
</dbReference>
<dbReference type="Gene3D" id="1.20.1280.50">
    <property type="match status" value="1"/>
</dbReference>
<dbReference type="PROSITE" id="PS50181">
    <property type="entry name" value="FBOX"/>
    <property type="match status" value="1"/>
</dbReference>
<dbReference type="InterPro" id="IPR001810">
    <property type="entry name" value="F-box_dom"/>
</dbReference>
<comment type="caution">
    <text evidence="2">The sequence shown here is derived from an EMBL/GenBank/DDBJ whole genome shotgun (WGS) entry which is preliminary data.</text>
</comment>
<feature type="domain" description="F-box" evidence="1">
    <location>
        <begin position="1"/>
        <end position="44"/>
    </location>
</feature>
<evidence type="ECO:0000313" key="2">
    <source>
        <dbReference type="EMBL" id="KAK7576368.1"/>
    </source>
</evidence>
<dbReference type="SMART" id="SM00256">
    <property type="entry name" value="FBOX"/>
    <property type="match status" value="1"/>
</dbReference>
<reference evidence="2 3" key="1">
    <citation type="submission" date="2024-03" db="EMBL/GenBank/DDBJ databases">
        <title>Adaptation during the transition from Ophiocordyceps entomopathogen to insect associate is accompanied by gene loss and intensified selection.</title>
        <authorList>
            <person name="Ward C.M."/>
            <person name="Onetto C.A."/>
            <person name="Borneman A.R."/>
        </authorList>
    </citation>
    <scope>NUCLEOTIDE SEQUENCE [LARGE SCALE GENOMIC DNA]</scope>
    <source>
        <strain evidence="2">AWRI1</strain>
        <tissue evidence="2">Single Adult Female</tissue>
    </source>
</reference>
<dbReference type="AlphaFoldDB" id="A0AAN9TBI3"/>
<name>A0AAN9TBI3_9HEMI</name>
<dbReference type="InterPro" id="IPR036047">
    <property type="entry name" value="F-box-like_dom_sf"/>
</dbReference>
<proteinExistence type="predicted"/>
<dbReference type="InterPro" id="IPR032675">
    <property type="entry name" value="LRR_dom_sf"/>
</dbReference>
<protein>
    <recommendedName>
        <fullName evidence="1">F-box domain-containing protein</fullName>
    </recommendedName>
</protein>
<dbReference type="Proteomes" id="UP001367676">
    <property type="component" value="Unassembled WGS sequence"/>
</dbReference>
<dbReference type="SUPFAM" id="SSF52047">
    <property type="entry name" value="RNI-like"/>
    <property type="match status" value="1"/>
</dbReference>
<accession>A0AAN9TBI3</accession>
<evidence type="ECO:0000313" key="3">
    <source>
        <dbReference type="Proteomes" id="UP001367676"/>
    </source>
</evidence>
<gene>
    <name evidence="2" type="ORF">V9T40_012654</name>
</gene>
<organism evidence="2 3">
    <name type="scientific">Parthenolecanium corni</name>
    <dbReference type="NCBI Taxonomy" id="536013"/>
    <lineage>
        <taxon>Eukaryota</taxon>
        <taxon>Metazoa</taxon>
        <taxon>Ecdysozoa</taxon>
        <taxon>Arthropoda</taxon>
        <taxon>Hexapoda</taxon>
        <taxon>Insecta</taxon>
        <taxon>Pterygota</taxon>
        <taxon>Neoptera</taxon>
        <taxon>Paraneoptera</taxon>
        <taxon>Hemiptera</taxon>
        <taxon>Sternorrhyncha</taxon>
        <taxon>Coccoidea</taxon>
        <taxon>Coccidae</taxon>
        <taxon>Parthenolecanium</taxon>
    </lineage>
</organism>
<dbReference type="EMBL" id="JBBCAQ010000036">
    <property type="protein sequence ID" value="KAK7576368.1"/>
    <property type="molecule type" value="Genomic_DNA"/>
</dbReference>
<sequence>MDSLPDEILVRIFKSLPLSSRNQVRLVNKNWNQACNDKSIIKKEVLFIEPLLSVSHQYFCDVFSTLAETRRSIINIDILGIVDVYLVCDADLNNFWRCHGTKIRYLALEKLTGKNSRHLIEFLSLCPNVKELNFPNLFQEDGMWEKLSTVGIALKEVTCLTLDIKFDSFKNSCINEALPKLFPNVRELNISFSPSYHLYEDDDYSKCIIGKEICRIMDAVLTLSAKLKCLELHIPAKEEEFILILRPTEEERIRQTLTNIIAAVEQIKTLKIAVNGFSIYQNINQMKNLKNLTTLHFYRNTTSYSTCDLLIEILDHLPNLRHLLVRTDNILESDNKRFFLEKLVSSSLKSLVIRGSQHNWSVPENNDLYNKTLEVMDIDVYYTAVDSRAVSLFLIEHFSNLQTLSINFKTTTRKELQSMFIHQANRYESKEIESYTLLAFFRAVEEMPCLEFLKLHYWMTVPYKLVLRQCECHKNLQYLCFQGDYSCKVSKLNVLN</sequence>
<dbReference type="SUPFAM" id="SSF81383">
    <property type="entry name" value="F-box domain"/>
    <property type="match status" value="1"/>
</dbReference>
<dbReference type="Gene3D" id="3.80.10.10">
    <property type="entry name" value="Ribonuclease Inhibitor"/>
    <property type="match status" value="1"/>
</dbReference>
<evidence type="ECO:0000259" key="1">
    <source>
        <dbReference type="PROSITE" id="PS50181"/>
    </source>
</evidence>